<evidence type="ECO:0000256" key="3">
    <source>
        <dbReference type="ARBA" id="ARBA00023239"/>
    </source>
</evidence>
<reference evidence="5 6" key="1">
    <citation type="submission" date="2019-04" db="EMBL/GenBank/DDBJ databases">
        <title>Microbes associate with the intestines of laboratory mice.</title>
        <authorList>
            <person name="Navarre W."/>
            <person name="Wong E."/>
            <person name="Huang K."/>
            <person name="Tropini C."/>
            <person name="Ng K."/>
            <person name="Yu B."/>
        </authorList>
    </citation>
    <scope>NUCLEOTIDE SEQUENCE [LARGE SCALE GENOMIC DNA]</scope>
    <source>
        <strain evidence="5 6">NM70_E10</strain>
    </source>
</reference>
<dbReference type="EMBL" id="SRZA01000003">
    <property type="protein sequence ID" value="TGY08232.1"/>
    <property type="molecule type" value="Genomic_DNA"/>
</dbReference>
<proteinExistence type="inferred from homology"/>
<evidence type="ECO:0000256" key="2">
    <source>
        <dbReference type="ARBA" id="ARBA00022723"/>
    </source>
</evidence>
<dbReference type="InterPro" id="IPR050251">
    <property type="entry name" value="HpcH-HpaI_aldolase"/>
</dbReference>
<evidence type="ECO:0000313" key="5">
    <source>
        <dbReference type="EMBL" id="TGY08232.1"/>
    </source>
</evidence>
<dbReference type="GO" id="GO:0005737">
    <property type="term" value="C:cytoplasm"/>
    <property type="evidence" value="ECO:0007669"/>
    <property type="project" value="TreeGrafter"/>
</dbReference>
<comment type="caution">
    <text evidence="5">The sequence shown here is derived from an EMBL/GenBank/DDBJ whole genome shotgun (WGS) entry which is preliminary data.</text>
</comment>
<dbReference type="GO" id="GO:0046872">
    <property type="term" value="F:metal ion binding"/>
    <property type="evidence" value="ECO:0007669"/>
    <property type="project" value="UniProtKB-KW"/>
</dbReference>
<keyword evidence="2" id="KW-0479">Metal-binding</keyword>
<dbReference type="InterPro" id="IPR015813">
    <property type="entry name" value="Pyrv/PenolPyrv_kinase-like_dom"/>
</dbReference>
<dbReference type="Proteomes" id="UP000305751">
    <property type="component" value="Unassembled WGS sequence"/>
</dbReference>
<dbReference type="PANTHER" id="PTHR30502">
    <property type="entry name" value="2-KETO-3-DEOXY-L-RHAMNONATE ALDOLASE"/>
    <property type="match status" value="1"/>
</dbReference>
<dbReference type="Pfam" id="PF03328">
    <property type="entry name" value="HpcH_HpaI"/>
    <property type="match status" value="1"/>
</dbReference>
<sequence length="279" mass="31342">MMMNLMYITKHPEIAQIAEEAGVDWIFVDMEFIGKDVRQSGLDTVQNHHTVDDVRSIKAAVKKAKVLVRVNPIHDTMPDYVSSEDEINGVIEAGADIIMLPFFKTVIEVERFVKAVSGRVKCCLLLETPEAVAILEDIIAVPGIDMIHLGLNDMHLALGMKFMFELLANGSVDKWTNFIKKKNIPFGFGGIAALDSGAVPGRMILKEHYRLGSQQVIVSRSFCNTDQVTDINKIREIFQNGISAIRALESECKQQTAEYFEQNRKATKKVIEEFVKNNR</sequence>
<keyword evidence="6" id="KW-1185">Reference proteome</keyword>
<keyword evidence="3" id="KW-0456">Lyase</keyword>
<dbReference type="InterPro" id="IPR040442">
    <property type="entry name" value="Pyrv_kinase-like_dom_sf"/>
</dbReference>
<organism evidence="5 6">
    <name type="scientific">Bacteroides acidifaciens</name>
    <dbReference type="NCBI Taxonomy" id="85831"/>
    <lineage>
        <taxon>Bacteria</taxon>
        <taxon>Pseudomonadati</taxon>
        <taxon>Bacteroidota</taxon>
        <taxon>Bacteroidia</taxon>
        <taxon>Bacteroidales</taxon>
        <taxon>Bacteroidaceae</taxon>
        <taxon>Bacteroides</taxon>
    </lineage>
</organism>
<dbReference type="AlphaFoldDB" id="A0A4S2B3R8"/>
<evidence type="ECO:0000313" key="6">
    <source>
        <dbReference type="Proteomes" id="UP000305751"/>
    </source>
</evidence>
<dbReference type="PANTHER" id="PTHR30502:SF0">
    <property type="entry name" value="PHOSPHOENOLPYRUVATE CARBOXYLASE FAMILY PROTEIN"/>
    <property type="match status" value="1"/>
</dbReference>
<evidence type="ECO:0000259" key="4">
    <source>
        <dbReference type="Pfam" id="PF03328"/>
    </source>
</evidence>
<protein>
    <submittedName>
        <fullName evidence="5">Aldolase</fullName>
    </submittedName>
</protein>
<evidence type="ECO:0000256" key="1">
    <source>
        <dbReference type="ARBA" id="ARBA00005568"/>
    </source>
</evidence>
<dbReference type="SUPFAM" id="SSF51621">
    <property type="entry name" value="Phosphoenolpyruvate/pyruvate domain"/>
    <property type="match status" value="1"/>
</dbReference>
<dbReference type="Gene3D" id="3.20.20.60">
    <property type="entry name" value="Phosphoenolpyruvate-binding domains"/>
    <property type="match status" value="2"/>
</dbReference>
<gene>
    <name evidence="5" type="ORF">E5356_01885</name>
</gene>
<accession>A0A4S2B3R8</accession>
<dbReference type="InterPro" id="IPR005000">
    <property type="entry name" value="Aldolase/citrate-lyase_domain"/>
</dbReference>
<name>A0A4S2B3R8_9BACE</name>
<feature type="domain" description="HpcH/HpaI aldolase/citrate lyase" evidence="4">
    <location>
        <begin position="10"/>
        <end position="161"/>
    </location>
</feature>
<comment type="similarity">
    <text evidence="1">Belongs to the HpcH/HpaI aldolase family.</text>
</comment>
<dbReference type="GO" id="GO:0016832">
    <property type="term" value="F:aldehyde-lyase activity"/>
    <property type="evidence" value="ECO:0007669"/>
    <property type="project" value="TreeGrafter"/>
</dbReference>